<dbReference type="Pfam" id="PF02734">
    <property type="entry name" value="Dak2"/>
    <property type="match status" value="1"/>
</dbReference>
<dbReference type="RefSeq" id="WP_081419829.1">
    <property type="nucleotide sequence ID" value="NZ_BBYA01000008.1"/>
</dbReference>
<dbReference type="PATRIC" id="fig|229920.5.peg.1297"/>
<dbReference type="Gene3D" id="1.25.40.340">
    <property type="match status" value="1"/>
</dbReference>
<dbReference type="InterPro" id="IPR050861">
    <property type="entry name" value="Dihydroxyacetone_Kinase"/>
</dbReference>
<dbReference type="AlphaFoldDB" id="A0A0P6WRL2"/>
<evidence type="ECO:0000256" key="1">
    <source>
        <dbReference type="ARBA" id="ARBA00022679"/>
    </source>
</evidence>
<evidence type="ECO:0000256" key="2">
    <source>
        <dbReference type="ARBA" id="ARBA00022777"/>
    </source>
</evidence>
<dbReference type="NCBIfam" id="TIGR02365">
    <property type="entry name" value="dha_L_ycgS"/>
    <property type="match status" value="1"/>
</dbReference>
<comment type="caution">
    <text evidence="4">The sequence shown here is derived from an EMBL/GenBank/DDBJ whole genome shotgun (WGS) entry which is preliminary data.</text>
</comment>
<dbReference type="InterPro" id="IPR004007">
    <property type="entry name" value="DhaL_dom"/>
</dbReference>
<keyword evidence="5" id="KW-1185">Reference proteome</keyword>
<dbReference type="SUPFAM" id="SSF101473">
    <property type="entry name" value="DhaL-like"/>
    <property type="match status" value="1"/>
</dbReference>
<name>A0A0P6WRL2_9CHLR</name>
<dbReference type="FunFam" id="1.25.40.340:FF:000002">
    <property type="entry name" value="Dihydroxyacetone kinase, L subunit"/>
    <property type="match status" value="1"/>
</dbReference>
<organism evidence="4 5">
    <name type="scientific">Leptolinea tardivitalis</name>
    <dbReference type="NCBI Taxonomy" id="229920"/>
    <lineage>
        <taxon>Bacteria</taxon>
        <taxon>Bacillati</taxon>
        <taxon>Chloroflexota</taxon>
        <taxon>Anaerolineae</taxon>
        <taxon>Anaerolineales</taxon>
        <taxon>Anaerolineaceae</taxon>
        <taxon>Leptolinea</taxon>
    </lineage>
</organism>
<dbReference type="GO" id="GO:0004371">
    <property type="term" value="F:glycerone kinase activity"/>
    <property type="evidence" value="ECO:0007669"/>
    <property type="project" value="InterPro"/>
</dbReference>
<feature type="domain" description="DhaL" evidence="3">
    <location>
        <begin position="9"/>
        <end position="209"/>
    </location>
</feature>
<accession>A0A0P6WRL2</accession>
<keyword evidence="1" id="KW-0808">Transferase</keyword>
<gene>
    <name evidence="4" type="ORF">ADM99_06630</name>
</gene>
<keyword evidence="2" id="KW-0418">Kinase</keyword>
<dbReference type="InterPro" id="IPR036117">
    <property type="entry name" value="DhaL_dom_sf"/>
</dbReference>
<dbReference type="InterPro" id="IPR012737">
    <property type="entry name" value="DhaK_L_YcgS"/>
</dbReference>
<dbReference type="PROSITE" id="PS51480">
    <property type="entry name" value="DHAL"/>
    <property type="match status" value="1"/>
</dbReference>
<dbReference type="GO" id="GO:0019563">
    <property type="term" value="P:glycerol catabolic process"/>
    <property type="evidence" value="ECO:0007669"/>
    <property type="project" value="TreeGrafter"/>
</dbReference>
<evidence type="ECO:0000313" key="5">
    <source>
        <dbReference type="Proteomes" id="UP000050430"/>
    </source>
</evidence>
<reference evidence="4 5" key="1">
    <citation type="submission" date="2015-07" db="EMBL/GenBank/DDBJ databases">
        <title>Genome sequence of Leptolinea tardivitalis DSM 16556.</title>
        <authorList>
            <person name="Hemp J."/>
            <person name="Ward L.M."/>
            <person name="Pace L.A."/>
            <person name="Fischer W.W."/>
        </authorList>
    </citation>
    <scope>NUCLEOTIDE SEQUENCE [LARGE SCALE GENOMIC DNA]</scope>
    <source>
        <strain evidence="4 5">YMTK-2</strain>
    </source>
</reference>
<dbReference type="PANTHER" id="PTHR28629">
    <property type="entry name" value="TRIOKINASE/FMN CYCLASE"/>
    <property type="match status" value="1"/>
</dbReference>
<dbReference type="PANTHER" id="PTHR28629:SF4">
    <property type="entry name" value="TRIOKINASE_FMN CYCLASE"/>
    <property type="match status" value="1"/>
</dbReference>
<dbReference type="GO" id="GO:0005829">
    <property type="term" value="C:cytosol"/>
    <property type="evidence" value="ECO:0007669"/>
    <property type="project" value="TreeGrafter"/>
</dbReference>
<dbReference type="SMART" id="SM01120">
    <property type="entry name" value="Dak2"/>
    <property type="match status" value="1"/>
</dbReference>
<proteinExistence type="predicted"/>
<protein>
    <recommendedName>
        <fullName evidence="3">DhaL domain-containing protein</fullName>
    </recommendedName>
</protein>
<dbReference type="Proteomes" id="UP000050430">
    <property type="component" value="Unassembled WGS sequence"/>
</dbReference>
<evidence type="ECO:0000259" key="3">
    <source>
        <dbReference type="PROSITE" id="PS51480"/>
    </source>
</evidence>
<dbReference type="STRING" id="229920.ADM99_06630"/>
<evidence type="ECO:0000313" key="4">
    <source>
        <dbReference type="EMBL" id="KPL72749.1"/>
    </source>
</evidence>
<dbReference type="EMBL" id="LGCK01000007">
    <property type="protein sequence ID" value="KPL72749.1"/>
    <property type="molecule type" value="Genomic_DNA"/>
</dbReference>
<sequence>MMSESISNKQMYHIVETICDTIEEQQQYLSDLDGELGDGDHGVNMAKCFREVRKKVEPVADKDCGTILKTVGMYVMNSVGGAMGALYGTMFLKLAAECTGKTEVTLDDLARMFTAAENGIRTIGKAQVGDKTLLDTVAPAVASLQKSAAEHKSLTEALAAFEMAAKNGMESTRDLIAKMGRASRLGERTIGHLDAGATSCYFILRSFAHGVEK</sequence>